<evidence type="ECO:0000313" key="6">
    <source>
        <dbReference type="Proteomes" id="UP000004198"/>
    </source>
</evidence>
<evidence type="ECO:0000259" key="4">
    <source>
        <dbReference type="PROSITE" id="PS51379"/>
    </source>
</evidence>
<dbReference type="PANTHER" id="PTHR43193">
    <property type="match status" value="1"/>
</dbReference>
<dbReference type="OrthoDB" id="430408at2"/>
<dbReference type="GO" id="GO:0046872">
    <property type="term" value="F:metal ion binding"/>
    <property type="evidence" value="ECO:0007669"/>
    <property type="project" value="UniProtKB-KW"/>
</dbReference>
<dbReference type="EMBL" id="ACVI01000038">
    <property type="protein sequence ID" value="EET87061.1"/>
    <property type="molecule type" value="Genomic_DNA"/>
</dbReference>
<name>C6PUP0_9CLOT</name>
<evidence type="ECO:0000256" key="1">
    <source>
        <dbReference type="ARBA" id="ARBA00022723"/>
    </source>
</evidence>
<dbReference type="PROSITE" id="PS00198">
    <property type="entry name" value="4FE4S_FER_1"/>
    <property type="match status" value="1"/>
</dbReference>
<keyword evidence="2" id="KW-0408">Iron</keyword>
<keyword evidence="3" id="KW-0411">Iron-sulfur</keyword>
<dbReference type="Pfam" id="PF04432">
    <property type="entry name" value="FrhB_FdhB_C"/>
    <property type="match status" value="1"/>
</dbReference>
<dbReference type="eggNOG" id="COG1035">
    <property type="taxonomic scope" value="Bacteria"/>
</dbReference>
<dbReference type="InterPro" id="IPR052977">
    <property type="entry name" value="Polyferredoxin-like_ET"/>
</dbReference>
<organism evidence="5 6">
    <name type="scientific">Clostridium carboxidivorans P7</name>
    <dbReference type="NCBI Taxonomy" id="536227"/>
    <lineage>
        <taxon>Bacteria</taxon>
        <taxon>Bacillati</taxon>
        <taxon>Bacillota</taxon>
        <taxon>Clostridia</taxon>
        <taxon>Eubacteriales</taxon>
        <taxon>Clostridiaceae</taxon>
        <taxon>Clostridium</taxon>
    </lineage>
</organism>
<dbReference type="PROSITE" id="PS51379">
    <property type="entry name" value="4FE4S_FER_2"/>
    <property type="match status" value="2"/>
</dbReference>
<dbReference type="Gene3D" id="3.30.70.20">
    <property type="match status" value="1"/>
</dbReference>
<dbReference type="Proteomes" id="UP000004198">
    <property type="component" value="Unassembled WGS sequence"/>
</dbReference>
<sequence>MINDDNHINSKLPAINIIGLKKCTSCFGCVNACKFNAIEIKISEEGFYKPEIIEDKCVNCGLCSKNCPVISFESNNFTKEEIKTYAAFSTNDTTRLASSSGGIFTEIAESFIEEGGVVFGAAWGENLTVKHICVDNKENLSKLRSSKYIQSNLDNIYSTIVDLVENQGRKVLFTGTPCQVAALKTFTKSENLFTADVLCHGVPSKIIFDEYINSIAKGHKVNLYTFRDKSNGWSKYKVKMNIDKAKPYECITRQDPFFHGFICDLYLNLSCYNCKFAAVPRTGDITMGDFWKISEDLMDERGISVVLGNNIKGLSLLHELERQNKIKLFNKDLKDAIKGNPRIHDGFLNMRKKRSEILSKVKEEGFQYIYENYIKNTDRYTPD</sequence>
<dbReference type="InterPro" id="IPR017900">
    <property type="entry name" value="4Fe4S_Fe_S_CS"/>
</dbReference>
<dbReference type="SUPFAM" id="SSF54862">
    <property type="entry name" value="4Fe-4S ferredoxins"/>
    <property type="match status" value="1"/>
</dbReference>
<evidence type="ECO:0000256" key="2">
    <source>
        <dbReference type="ARBA" id="ARBA00023004"/>
    </source>
</evidence>
<evidence type="ECO:0000256" key="3">
    <source>
        <dbReference type="ARBA" id="ARBA00023014"/>
    </source>
</evidence>
<evidence type="ECO:0000313" key="5">
    <source>
        <dbReference type="EMBL" id="EET87061.1"/>
    </source>
</evidence>
<dbReference type="InterPro" id="IPR007525">
    <property type="entry name" value="FrhB_FdhB_C"/>
</dbReference>
<comment type="caution">
    <text evidence="5">The sequence shown here is derived from an EMBL/GenBank/DDBJ whole genome shotgun (WGS) entry which is preliminary data.</text>
</comment>
<feature type="domain" description="4Fe-4S ferredoxin-type" evidence="4">
    <location>
        <begin position="13"/>
        <end position="43"/>
    </location>
</feature>
<dbReference type="AlphaFoldDB" id="C6PUP0"/>
<dbReference type="PANTHER" id="PTHR43193:SF2">
    <property type="entry name" value="POLYFERREDOXIN PROTEIN FWDF"/>
    <property type="match status" value="1"/>
</dbReference>
<dbReference type="Pfam" id="PF12838">
    <property type="entry name" value="Fer4_7"/>
    <property type="match status" value="1"/>
</dbReference>
<proteinExistence type="predicted"/>
<keyword evidence="6" id="KW-1185">Reference proteome</keyword>
<feature type="domain" description="4Fe-4S ferredoxin-type" evidence="4">
    <location>
        <begin position="48"/>
        <end position="77"/>
    </location>
</feature>
<dbReference type="RefSeq" id="WP_007061392.1">
    <property type="nucleotide sequence ID" value="NZ_ACVI01000038.1"/>
</dbReference>
<protein>
    <submittedName>
        <fullName evidence="5">Coenzyme F420 hydrogenase/dehydrogenase beta subunit domain protein</fullName>
    </submittedName>
</protein>
<dbReference type="InterPro" id="IPR017896">
    <property type="entry name" value="4Fe4S_Fe-S-bd"/>
</dbReference>
<keyword evidence="1" id="KW-0479">Metal-binding</keyword>
<accession>C6PUP0</accession>
<gene>
    <name evidence="5" type="ORF">CcarbDRAFT_2507</name>
</gene>
<dbReference type="GO" id="GO:0051536">
    <property type="term" value="F:iron-sulfur cluster binding"/>
    <property type="evidence" value="ECO:0007669"/>
    <property type="project" value="UniProtKB-KW"/>
</dbReference>
<reference evidence="5 6" key="1">
    <citation type="submission" date="2009-06" db="EMBL/GenBank/DDBJ databases">
        <title>The draft genome of Clostridium carboxidivorans P7.</title>
        <authorList>
            <consortium name="US DOE Joint Genome Institute (JGI-PGF)"/>
            <person name="Lucas S."/>
            <person name="Copeland A."/>
            <person name="Lapidus A."/>
            <person name="Glavina del Rio T."/>
            <person name="Tice H."/>
            <person name="Bruce D."/>
            <person name="Goodwin L."/>
            <person name="Pitluck S."/>
            <person name="Larimer F."/>
            <person name="Land M.L."/>
            <person name="Hauser L."/>
            <person name="Hemme C.L."/>
        </authorList>
    </citation>
    <scope>NUCLEOTIDE SEQUENCE [LARGE SCALE GENOMIC DNA]</scope>
    <source>
        <strain evidence="5 6">P7</strain>
    </source>
</reference>